<reference evidence="12" key="1">
    <citation type="submission" date="2025-05" db="UniProtKB">
        <authorList>
            <consortium name="RefSeq"/>
        </authorList>
    </citation>
    <scope>NUCLEOTIDE SEQUENCE [LARGE SCALE GENOMIC DNA]</scope>
</reference>
<keyword evidence="7 11" id="KW-0333">Golgi apparatus</keyword>
<comment type="similarity">
    <text evidence="2 11">Belongs to the sulfotransferase 2 family.</text>
</comment>
<dbReference type="EC" id="2.8.2.-" evidence="11"/>
<protein>
    <recommendedName>
        <fullName evidence="11">Carbohydrate sulfotransferase</fullName>
        <ecNumber evidence="11">2.8.2.-</ecNumber>
    </recommendedName>
</protein>
<keyword evidence="12" id="KW-1185">Reference proteome</keyword>
<evidence type="ECO:0000256" key="7">
    <source>
        <dbReference type="ARBA" id="ARBA00023034"/>
    </source>
</evidence>
<dbReference type="GO" id="GO:0008146">
    <property type="term" value="F:sulfotransferase activity"/>
    <property type="evidence" value="ECO:0007669"/>
    <property type="project" value="InterPro"/>
</dbReference>
<dbReference type="InParanoid" id="A0A6J0UWF9"/>
<evidence type="ECO:0000256" key="10">
    <source>
        <dbReference type="ARBA" id="ARBA00023277"/>
    </source>
</evidence>
<dbReference type="PANTHER" id="PTHR12137">
    <property type="entry name" value="CARBOHYDRATE SULFOTRANSFERASE"/>
    <property type="match status" value="1"/>
</dbReference>
<evidence type="ECO:0000256" key="9">
    <source>
        <dbReference type="ARBA" id="ARBA00023180"/>
    </source>
</evidence>
<dbReference type="KEGG" id="pvt:110087559"/>
<dbReference type="OrthoDB" id="9896530at2759"/>
<dbReference type="InterPro" id="IPR005331">
    <property type="entry name" value="Sulfotransferase"/>
</dbReference>
<evidence type="ECO:0000256" key="6">
    <source>
        <dbReference type="ARBA" id="ARBA00022989"/>
    </source>
</evidence>
<keyword evidence="3 11" id="KW-0808">Transferase</keyword>
<feature type="transmembrane region" description="Helical" evidence="11">
    <location>
        <begin position="7"/>
        <end position="26"/>
    </location>
</feature>
<comment type="subcellular location">
    <subcellularLocation>
        <location evidence="1 11">Golgi apparatus membrane</location>
        <topology evidence="1 11">Single-pass type II membrane protein</topology>
    </subcellularLocation>
</comment>
<proteinExistence type="inferred from homology"/>
<evidence type="ECO:0000256" key="8">
    <source>
        <dbReference type="ARBA" id="ARBA00023136"/>
    </source>
</evidence>
<dbReference type="PANTHER" id="PTHR12137:SF64">
    <property type="entry name" value="CARBOHYDRATE SULFOTRANSFERASE"/>
    <property type="match status" value="1"/>
</dbReference>
<gene>
    <name evidence="13" type="primary">LOC110087559</name>
</gene>
<dbReference type="GO" id="GO:0000139">
    <property type="term" value="C:Golgi membrane"/>
    <property type="evidence" value="ECO:0007669"/>
    <property type="project" value="UniProtKB-SubCell"/>
</dbReference>
<evidence type="ECO:0000256" key="3">
    <source>
        <dbReference type="ARBA" id="ARBA00022679"/>
    </source>
</evidence>
<dbReference type="Proteomes" id="UP001652642">
    <property type="component" value="Chromosome 1"/>
</dbReference>
<dbReference type="Pfam" id="PF03567">
    <property type="entry name" value="Sulfotransfer_2"/>
    <property type="match status" value="1"/>
</dbReference>
<keyword evidence="5 11" id="KW-0735">Signal-anchor</keyword>
<keyword evidence="8 11" id="KW-0472">Membrane</keyword>
<dbReference type="GeneID" id="110087559"/>
<keyword evidence="10 11" id="KW-0119">Carbohydrate metabolism</keyword>
<dbReference type="GO" id="GO:0050655">
    <property type="term" value="P:dermatan sulfate proteoglycan metabolic process"/>
    <property type="evidence" value="ECO:0007669"/>
    <property type="project" value="TreeGrafter"/>
</dbReference>
<reference evidence="13" key="2">
    <citation type="submission" date="2025-08" db="UniProtKB">
        <authorList>
            <consortium name="RefSeq"/>
        </authorList>
    </citation>
    <scope>IDENTIFICATION</scope>
</reference>
<name>A0A6J0UWF9_9SAUR</name>
<dbReference type="InterPro" id="IPR018011">
    <property type="entry name" value="Carb_sulfotrans_8-10"/>
</dbReference>
<evidence type="ECO:0000256" key="1">
    <source>
        <dbReference type="ARBA" id="ARBA00004323"/>
    </source>
</evidence>
<evidence type="ECO:0000256" key="4">
    <source>
        <dbReference type="ARBA" id="ARBA00022692"/>
    </source>
</evidence>
<dbReference type="GO" id="GO:0016051">
    <property type="term" value="P:carbohydrate biosynthetic process"/>
    <property type="evidence" value="ECO:0007669"/>
    <property type="project" value="InterPro"/>
</dbReference>
<accession>A0A6J0UWF9</accession>
<evidence type="ECO:0000313" key="12">
    <source>
        <dbReference type="Proteomes" id="UP001652642"/>
    </source>
</evidence>
<sequence>MRFLHRVFILAFLGFIFLLWWGHLLWRNQDNLSIMDKGVDLPPMFDMLLHIQQLRKKRLRSFCSKTGKNIRLPSTQNEASHLLSSITVNNKLQFLYCRTPATGVEDWEQLLEMLQEKENVTLQIPIAYHHQFGNQKALSLYNLTSMESMLKSYTKVIFIREPFQRLTSAYLHGLAGGLSFEEFIQNILDNSSEKNRAEWAPLVTQCHPCLIQYDYILMFGLLGNEVHHLILRTGLPKNIQIPEFIDAKVRWAYSWLEEHMFHELSLVQKQQLCHFYRLDFAAFRFPFSMLWDHTCTSGSN</sequence>
<dbReference type="AlphaFoldDB" id="A0A6J0UWF9"/>
<keyword evidence="4 11" id="KW-0812">Transmembrane</keyword>
<evidence type="ECO:0000256" key="2">
    <source>
        <dbReference type="ARBA" id="ARBA00006339"/>
    </source>
</evidence>
<evidence type="ECO:0000256" key="5">
    <source>
        <dbReference type="ARBA" id="ARBA00022968"/>
    </source>
</evidence>
<evidence type="ECO:0000256" key="11">
    <source>
        <dbReference type="RuleBase" id="RU364020"/>
    </source>
</evidence>
<dbReference type="RefSeq" id="XP_020665001.2">
    <property type="nucleotide sequence ID" value="XM_020809342.2"/>
</dbReference>
<organism evidence="12 13">
    <name type="scientific">Pogona vitticeps</name>
    <name type="common">central bearded dragon</name>
    <dbReference type="NCBI Taxonomy" id="103695"/>
    <lineage>
        <taxon>Eukaryota</taxon>
        <taxon>Metazoa</taxon>
        <taxon>Chordata</taxon>
        <taxon>Craniata</taxon>
        <taxon>Vertebrata</taxon>
        <taxon>Euteleostomi</taxon>
        <taxon>Lepidosauria</taxon>
        <taxon>Squamata</taxon>
        <taxon>Bifurcata</taxon>
        <taxon>Unidentata</taxon>
        <taxon>Episquamata</taxon>
        <taxon>Toxicofera</taxon>
        <taxon>Iguania</taxon>
        <taxon>Acrodonta</taxon>
        <taxon>Agamidae</taxon>
        <taxon>Amphibolurinae</taxon>
        <taxon>Pogona</taxon>
    </lineage>
</organism>
<keyword evidence="6 11" id="KW-1133">Transmembrane helix</keyword>
<evidence type="ECO:0000313" key="13">
    <source>
        <dbReference type="RefSeq" id="XP_020665001.2"/>
    </source>
</evidence>
<keyword evidence="9 11" id="KW-0325">Glycoprotein</keyword>